<dbReference type="OrthoDB" id="7789982at2759"/>
<dbReference type="EMBL" id="JADBJN010000004">
    <property type="protein sequence ID" value="KAG5669291.1"/>
    <property type="molecule type" value="Genomic_DNA"/>
</dbReference>
<dbReference type="GO" id="GO:0007165">
    <property type="term" value="P:signal transduction"/>
    <property type="evidence" value="ECO:0007669"/>
    <property type="project" value="UniProtKB-KW"/>
</dbReference>
<dbReference type="InterPro" id="IPR013604">
    <property type="entry name" value="7TM_chemorcpt"/>
</dbReference>
<evidence type="ECO:0000256" key="1">
    <source>
        <dbReference type="ARBA" id="ARBA00004651"/>
    </source>
</evidence>
<keyword evidence="2 8" id="KW-1003">Cell membrane</keyword>
<comment type="function">
    <text evidence="8">Gustatory receptor which mediates acceptance or avoidance behavior, depending on its substrates.</text>
</comment>
<evidence type="ECO:0000256" key="7">
    <source>
        <dbReference type="ARBA" id="ARBA00023224"/>
    </source>
</evidence>
<dbReference type="GO" id="GO:0007635">
    <property type="term" value="P:chemosensory behavior"/>
    <property type="evidence" value="ECO:0007669"/>
    <property type="project" value="TreeGrafter"/>
</dbReference>
<comment type="subcellular location">
    <subcellularLocation>
        <location evidence="1 8">Cell membrane</location>
        <topology evidence="1 8">Multi-pass membrane protein</topology>
    </subcellularLocation>
</comment>
<comment type="caution">
    <text evidence="9">The sequence shown here is derived from an EMBL/GenBank/DDBJ whole genome shotgun (WGS) entry which is preliminary data.</text>
</comment>
<feature type="transmembrane region" description="Helical" evidence="8">
    <location>
        <begin position="180"/>
        <end position="205"/>
    </location>
</feature>
<reference evidence="9" key="1">
    <citation type="submission" date="2021-03" db="EMBL/GenBank/DDBJ databases">
        <title>Chromosome level genome of the anhydrobiotic midge Polypedilum vanderplanki.</title>
        <authorList>
            <person name="Yoshida Y."/>
            <person name="Kikawada T."/>
            <person name="Gusev O."/>
        </authorList>
    </citation>
    <scope>NUCLEOTIDE SEQUENCE</scope>
    <source>
        <strain evidence="9">NIAS01</strain>
        <tissue evidence="9">Whole body or cell culture</tissue>
    </source>
</reference>
<evidence type="ECO:0000256" key="8">
    <source>
        <dbReference type="RuleBase" id="RU363108"/>
    </source>
</evidence>
<evidence type="ECO:0000256" key="6">
    <source>
        <dbReference type="ARBA" id="ARBA00023170"/>
    </source>
</evidence>
<dbReference type="Proteomes" id="UP001107558">
    <property type="component" value="Chromosome 4"/>
</dbReference>
<feature type="transmembrane region" description="Helical" evidence="8">
    <location>
        <begin position="50"/>
        <end position="72"/>
    </location>
</feature>
<keyword evidence="7 8" id="KW-0807">Transducer</keyword>
<name>A0A9J6BIC3_POLVA</name>
<evidence type="ECO:0000313" key="10">
    <source>
        <dbReference type="Proteomes" id="UP001107558"/>
    </source>
</evidence>
<proteinExistence type="inferred from homology"/>
<accession>A0A9J6BIC3</accession>
<evidence type="ECO:0000256" key="5">
    <source>
        <dbReference type="ARBA" id="ARBA00023136"/>
    </source>
</evidence>
<dbReference type="PANTHER" id="PTHR21143:SF104">
    <property type="entry name" value="GUSTATORY RECEPTOR 8A-RELATED"/>
    <property type="match status" value="1"/>
</dbReference>
<protein>
    <recommendedName>
        <fullName evidence="8">Gustatory receptor</fullName>
    </recommendedName>
</protein>
<dbReference type="PANTHER" id="PTHR21143">
    <property type="entry name" value="INVERTEBRATE GUSTATORY RECEPTOR"/>
    <property type="match status" value="1"/>
</dbReference>
<keyword evidence="3 8" id="KW-0812">Transmembrane</keyword>
<evidence type="ECO:0000256" key="2">
    <source>
        <dbReference type="ARBA" id="ARBA00022475"/>
    </source>
</evidence>
<feature type="transmembrane region" description="Helical" evidence="8">
    <location>
        <begin position="299"/>
        <end position="322"/>
    </location>
</feature>
<evidence type="ECO:0000256" key="4">
    <source>
        <dbReference type="ARBA" id="ARBA00022989"/>
    </source>
</evidence>
<dbReference type="GO" id="GO:0030424">
    <property type="term" value="C:axon"/>
    <property type="evidence" value="ECO:0007669"/>
    <property type="project" value="TreeGrafter"/>
</dbReference>
<dbReference type="GO" id="GO:0030425">
    <property type="term" value="C:dendrite"/>
    <property type="evidence" value="ECO:0007669"/>
    <property type="project" value="TreeGrafter"/>
</dbReference>
<feature type="transmembrane region" description="Helical" evidence="8">
    <location>
        <begin position="369"/>
        <end position="394"/>
    </location>
</feature>
<comment type="similarity">
    <text evidence="8">Belongs to the insect chemoreceptor superfamily. Gustatory receptor (GR) family.</text>
</comment>
<dbReference type="GO" id="GO:0005886">
    <property type="term" value="C:plasma membrane"/>
    <property type="evidence" value="ECO:0007669"/>
    <property type="project" value="UniProtKB-SubCell"/>
</dbReference>
<dbReference type="Pfam" id="PF08395">
    <property type="entry name" value="7tm_7"/>
    <property type="match status" value="1"/>
</dbReference>
<gene>
    <name evidence="9" type="ORF">PVAND_017181</name>
</gene>
<sequence length="416" mass="47568">MTSPPAKIKAFVKQSSIWDLVGKFQIAMKVFGFANFTIDGKIEDGKIKTTFVDIIIAFATNSLIFYLIYLNYNSNLSLISTNSKVIDIGSRVVLLFEITNVFATSIIMFVRRHQLWGIFSRCHRLDGELSALGMIFDHKKQHRNFFLASGLSILVFLLMSAITVYFLPQLIEPERSTNLIVSYLTINASMTISLLTIAFLLFALYQRFELINSSIRHYFVTEEEDEMKPQKPSKVLCKIIAKLADLHDTLVDIVGSFNSCFTFQLMNVIAAMFMTNIFSIFAIYRVFVRYDYGQYERAIIQYAWNCYFLLYGLAIITLASLVTRTGKYTAVIVHKAVNYIFDDDDPVIDYLKMFSQQMQHRAPVVTCKLFTFDFTLLFTIIGATATYIVVLIQFDTDVTIPNKNSTIIGNFTNSTY</sequence>
<organism evidence="9 10">
    <name type="scientific">Polypedilum vanderplanki</name>
    <name type="common">Sleeping chironomid midge</name>
    <dbReference type="NCBI Taxonomy" id="319348"/>
    <lineage>
        <taxon>Eukaryota</taxon>
        <taxon>Metazoa</taxon>
        <taxon>Ecdysozoa</taxon>
        <taxon>Arthropoda</taxon>
        <taxon>Hexapoda</taxon>
        <taxon>Insecta</taxon>
        <taxon>Pterygota</taxon>
        <taxon>Neoptera</taxon>
        <taxon>Endopterygota</taxon>
        <taxon>Diptera</taxon>
        <taxon>Nematocera</taxon>
        <taxon>Chironomoidea</taxon>
        <taxon>Chironomidae</taxon>
        <taxon>Chironominae</taxon>
        <taxon>Polypedilum</taxon>
        <taxon>Polypedilum</taxon>
    </lineage>
</organism>
<dbReference type="GO" id="GO:0050909">
    <property type="term" value="P:sensory perception of taste"/>
    <property type="evidence" value="ECO:0007669"/>
    <property type="project" value="InterPro"/>
</dbReference>
<keyword evidence="5 8" id="KW-0472">Membrane</keyword>
<feature type="transmembrane region" description="Helical" evidence="8">
    <location>
        <begin position="92"/>
        <end position="110"/>
    </location>
</feature>
<keyword evidence="4 8" id="KW-1133">Transmembrane helix</keyword>
<feature type="transmembrane region" description="Helical" evidence="8">
    <location>
        <begin position="265"/>
        <end position="287"/>
    </location>
</feature>
<feature type="transmembrane region" description="Helical" evidence="8">
    <location>
        <begin position="145"/>
        <end position="168"/>
    </location>
</feature>
<dbReference type="AlphaFoldDB" id="A0A9J6BIC3"/>
<dbReference type="GO" id="GO:0043025">
    <property type="term" value="C:neuronal cell body"/>
    <property type="evidence" value="ECO:0007669"/>
    <property type="project" value="TreeGrafter"/>
</dbReference>
<evidence type="ECO:0000256" key="3">
    <source>
        <dbReference type="ARBA" id="ARBA00022692"/>
    </source>
</evidence>
<keyword evidence="6 8" id="KW-0675">Receptor</keyword>
<keyword evidence="10" id="KW-1185">Reference proteome</keyword>
<dbReference type="GO" id="GO:0008049">
    <property type="term" value="P:male courtship behavior"/>
    <property type="evidence" value="ECO:0007669"/>
    <property type="project" value="TreeGrafter"/>
</dbReference>
<evidence type="ECO:0000313" key="9">
    <source>
        <dbReference type="EMBL" id="KAG5669291.1"/>
    </source>
</evidence>